<dbReference type="VEuPathDB" id="FungiDB:Z520_01178"/>
<keyword evidence="11" id="KW-0472">Membrane</keyword>
<dbReference type="PRINTS" id="PR00465">
    <property type="entry name" value="EP450IV"/>
</dbReference>
<evidence type="ECO:0000256" key="6">
    <source>
        <dbReference type="ARBA" id="ARBA00023004"/>
    </source>
</evidence>
<feature type="region of interest" description="Disordered" evidence="10">
    <location>
        <begin position="278"/>
        <end position="301"/>
    </location>
</feature>
<comment type="similarity">
    <text evidence="2 9">Belongs to the cytochrome P450 family.</text>
</comment>
<dbReference type="InterPro" id="IPR017972">
    <property type="entry name" value="Cyt_P450_CS"/>
</dbReference>
<keyword evidence="11" id="KW-1133">Transmembrane helix</keyword>
<sequence>MDQSNAAPAVVIAVCVLLATSLIGLCVNRVYFSPVAHVPGPLLAKVSYWYEFYYDVVQRGQYVFKIKKLHEYYGPIVRINPAEVHIADPDFYNVIYAAGSGGSTREEQKPAQKRDKWSWFTRQFGLPLSTFATADHDTHRLRREALEPGFRKEKVASLQSLIEDVVRKLLDRFDEFQMLGDALPISLAFAALMNADIVEQYTLGQNDKRVLARDFEPSLHDAAVVRSFRGHLIKQFPSIWWLTRFIPDDVTIMVNRSMASHVKLQRDMKAQIELIHRQGGSNSNSSSSTGNKSSPSPPQTIFHSILSSSDLPSTEKSPSRLYQDGLATIMLGTLPTATALSVTLFHLLSQPELLRRLKTELLVAIPSANLQRIPPLSVLEQLPFLSACVREGLRLSNGGMNTTRSQRIDPQNAVVFVDRWKNEGKRYVMPPGTPMSMTGMLVHLDEKVFPDPARFEPQRWLENSTTAATALAGGGRRDGGGARVAALEEYLVPFSQGPRQCLGQHLALASIYTTLAMIFRVYGSSETGKMKGDRGCLELFETEYARDVEIVGDGVIAPLRSRDSRGIRIKVK</sequence>
<dbReference type="InterPro" id="IPR050121">
    <property type="entry name" value="Cytochrome_P450_monoxygenase"/>
</dbReference>
<name>A0A0D2K9H2_9EURO</name>
<keyword evidence="13" id="KW-1185">Reference proteome</keyword>
<dbReference type="PRINTS" id="PR00385">
    <property type="entry name" value="P450"/>
</dbReference>
<evidence type="ECO:0000256" key="1">
    <source>
        <dbReference type="ARBA" id="ARBA00001971"/>
    </source>
</evidence>
<keyword evidence="5 9" id="KW-0560">Oxidoreductase</keyword>
<dbReference type="CDD" id="cd11062">
    <property type="entry name" value="CYP58-like"/>
    <property type="match status" value="1"/>
</dbReference>
<dbReference type="GO" id="GO:0016705">
    <property type="term" value="F:oxidoreductase activity, acting on paired donors, with incorporation or reduction of molecular oxygen"/>
    <property type="evidence" value="ECO:0007669"/>
    <property type="project" value="InterPro"/>
</dbReference>
<dbReference type="InterPro" id="IPR036396">
    <property type="entry name" value="Cyt_P450_sf"/>
</dbReference>
<comment type="cofactor">
    <cofactor evidence="1 8">
        <name>heme</name>
        <dbReference type="ChEBI" id="CHEBI:30413"/>
    </cofactor>
</comment>
<gene>
    <name evidence="12" type="ORF">Z520_01178</name>
</gene>
<evidence type="ECO:0000256" key="7">
    <source>
        <dbReference type="ARBA" id="ARBA00023033"/>
    </source>
</evidence>
<evidence type="ECO:0000313" key="13">
    <source>
        <dbReference type="Proteomes" id="UP000053411"/>
    </source>
</evidence>
<dbReference type="PANTHER" id="PTHR24305:SF157">
    <property type="entry name" value="N-ACETYLTRYPTOPHAN 6-HYDROXYLASE IVOC-RELATED"/>
    <property type="match status" value="1"/>
</dbReference>
<dbReference type="InterPro" id="IPR001128">
    <property type="entry name" value="Cyt_P450"/>
</dbReference>
<organism evidence="12 13">
    <name type="scientific">Fonsecaea multimorphosa CBS 102226</name>
    <dbReference type="NCBI Taxonomy" id="1442371"/>
    <lineage>
        <taxon>Eukaryota</taxon>
        <taxon>Fungi</taxon>
        <taxon>Dikarya</taxon>
        <taxon>Ascomycota</taxon>
        <taxon>Pezizomycotina</taxon>
        <taxon>Eurotiomycetes</taxon>
        <taxon>Chaetothyriomycetidae</taxon>
        <taxon>Chaetothyriales</taxon>
        <taxon>Herpotrichiellaceae</taxon>
        <taxon>Fonsecaea</taxon>
    </lineage>
</organism>
<evidence type="ECO:0000256" key="3">
    <source>
        <dbReference type="ARBA" id="ARBA00022617"/>
    </source>
</evidence>
<dbReference type="GeneID" id="27706924"/>
<keyword evidence="7 9" id="KW-0503">Monooxygenase</keyword>
<feature type="compositionally biased region" description="Low complexity" evidence="10">
    <location>
        <begin position="279"/>
        <end position="294"/>
    </location>
</feature>
<reference evidence="12 13" key="1">
    <citation type="submission" date="2015-01" db="EMBL/GenBank/DDBJ databases">
        <title>The Genome Sequence of Fonsecaea multimorphosa CBS 102226.</title>
        <authorList>
            <consortium name="The Broad Institute Genomics Platform"/>
            <person name="Cuomo C."/>
            <person name="de Hoog S."/>
            <person name="Gorbushina A."/>
            <person name="Stielow B."/>
            <person name="Teixiera M."/>
            <person name="Abouelleil A."/>
            <person name="Chapman S.B."/>
            <person name="Priest M."/>
            <person name="Young S.K."/>
            <person name="Wortman J."/>
            <person name="Nusbaum C."/>
            <person name="Birren B."/>
        </authorList>
    </citation>
    <scope>NUCLEOTIDE SEQUENCE [LARGE SCALE GENOMIC DNA]</scope>
    <source>
        <strain evidence="12 13">CBS 102226</strain>
    </source>
</reference>
<dbReference type="OrthoDB" id="3945418at2759"/>
<evidence type="ECO:0000313" key="12">
    <source>
        <dbReference type="EMBL" id="KIY02713.1"/>
    </source>
</evidence>
<evidence type="ECO:0000256" key="8">
    <source>
        <dbReference type="PIRSR" id="PIRSR602403-1"/>
    </source>
</evidence>
<dbReference type="GO" id="GO:0004497">
    <property type="term" value="F:monooxygenase activity"/>
    <property type="evidence" value="ECO:0007669"/>
    <property type="project" value="UniProtKB-KW"/>
</dbReference>
<protein>
    <recommendedName>
        <fullName evidence="14">Cytochrome P450 monooxygenase</fullName>
    </recommendedName>
</protein>
<feature type="binding site" description="axial binding residue" evidence="8">
    <location>
        <position position="501"/>
    </location>
    <ligand>
        <name>heme</name>
        <dbReference type="ChEBI" id="CHEBI:30413"/>
    </ligand>
    <ligandPart>
        <name>Fe</name>
        <dbReference type="ChEBI" id="CHEBI:18248"/>
    </ligandPart>
</feature>
<evidence type="ECO:0000256" key="11">
    <source>
        <dbReference type="SAM" id="Phobius"/>
    </source>
</evidence>
<accession>A0A0D2K9H2</accession>
<dbReference type="RefSeq" id="XP_016636835.1">
    <property type="nucleotide sequence ID" value="XM_016771696.1"/>
</dbReference>
<dbReference type="PANTHER" id="PTHR24305">
    <property type="entry name" value="CYTOCHROME P450"/>
    <property type="match status" value="1"/>
</dbReference>
<evidence type="ECO:0000256" key="4">
    <source>
        <dbReference type="ARBA" id="ARBA00022723"/>
    </source>
</evidence>
<dbReference type="Gene3D" id="1.10.630.10">
    <property type="entry name" value="Cytochrome P450"/>
    <property type="match status" value="1"/>
</dbReference>
<evidence type="ECO:0000256" key="5">
    <source>
        <dbReference type="ARBA" id="ARBA00023002"/>
    </source>
</evidence>
<dbReference type="STRING" id="1442371.A0A0D2K9H2"/>
<dbReference type="AlphaFoldDB" id="A0A0D2K9H2"/>
<dbReference type="SUPFAM" id="SSF48264">
    <property type="entry name" value="Cytochrome P450"/>
    <property type="match status" value="1"/>
</dbReference>
<keyword evidence="6 8" id="KW-0408">Iron</keyword>
<dbReference type="EMBL" id="KN848063">
    <property type="protein sequence ID" value="KIY02713.1"/>
    <property type="molecule type" value="Genomic_DNA"/>
</dbReference>
<dbReference type="InterPro" id="IPR002403">
    <property type="entry name" value="Cyt_P450_E_grp-IV"/>
</dbReference>
<keyword evidence="3 8" id="KW-0349">Heme</keyword>
<evidence type="ECO:0000256" key="9">
    <source>
        <dbReference type="RuleBase" id="RU000461"/>
    </source>
</evidence>
<keyword evidence="11" id="KW-0812">Transmembrane</keyword>
<dbReference type="Proteomes" id="UP000053411">
    <property type="component" value="Unassembled WGS sequence"/>
</dbReference>
<feature type="transmembrane region" description="Helical" evidence="11">
    <location>
        <begin position="6"/>
        <end position="27"/>
    </location>
</feature>
<dbReference type="PROSITE" id="PS00086">
    <property type="entry name" value="CYTOCHROME_P450"/>
    <property type="match status" value="1"/>
</dbReference>
<dbReference type="GO" id="GO:0020037">
    <property type="term" value="F:heme binding"/>
    <property type="evidence" value="ECO:0007669"/>
    <property type="project" value="InterPro"/>
</dbReference>
<evidence type="ECO:0000256" key="10">
    <source>
        <dbReference type="SAM" id="MobiDB-lite"/>
    </source>
</evidence>
<evidence type="ECO:0000256" key="2">
    <source>
        <dbReference type="ARBA" id="ARBA00010617"/>
    </source>
</evidence>
<keyword evidence="4 8" id="KW-0479">Metal-binding</keyword>
<evidence type="ECO:0008006" key="14">
    <source>
        <dbReference type="Google" id="ProtNLM"/>
    </source>
</evidence>
<proteinExistence type="inferred from homology"/>
<dbReference type="GO" id="GO:0005506">
    <property type="term" value="F:iron ion binding"/>
    <property type="evidence" value="ECO:0007669"/>
    <property type="project" value="InterPro"/>
</dbReference>
<dbReference type="Pfam" id="PF00067">
    <property type="entry name" value="p450"/>
    <property type="match status" value="1"/>
</dbReference>